<dbReference type="Pfam" id="PF00899">
    <property type="entry name" value="ThiF"/>
    <property type="match status" value="1"/>
</dbReference>
<proteinExistence type="predicted"/>
<dbReference type="EMBL" id="BAAAFM010000008">
    <property type="protein sequence ID" value="GAA0212256.1"/>
    <property type="molecule type" value="Genomic_DNA"/>
</dbReference>
<organism evidence="2 3">
    <name type="scientific">Kangiella japonica</name>
    <dbReference type="NCBI Taxonomy" id="647384"/>
    <lineage>
        <taxon>Bacteria</taxon>
        <taxon>Pseudomonadati</taxon>
        <taxon>Pseudomonadota</taxon>
        <taxon>Gammaproteobacteria</taxon>
        <taxon>Kangiellales</taxon>
        <taxon>Kangiellaceae</taxon>
        <taxon>Kangiella</taxon>
    </lineage>
</organism>
<name>A0ABN0T4F5_9GAMM</name>
<dbReference type="SUPFAM" id="SSF69572">
    <property type="entry name" value="Activating enzymes of the ubiquitin-like proteins"/>
    <property type="match status" value="1"/>
</dbReference>
<dbReference type="InterPro" id="IPR035985">
    <property type="entry name" value="Ubiquitin-activating_enz"/>
</dbReference>
<evidence type="ECO:0000259" key="1">
    <source>
        <dbReference type="Pfam" id="PF00899"/>
    </source>
</evidence>
<dbReference type="InterPro" id="IPR000594">
    <property type="entry name" value="ThiF_NAD_FAD-bd"/>
</dbReference>
<dbReference type="Proteomes" id="UP001501221">
    <property type="component" value="Unassembled WGS sequence"/>
</dbReference>
<reference evidence="2 3" key="1">
    <citation type="journal article" date="2019" name="Int. J. Syst. Evol. Microbiol.">
        <title>The Global Catalogue of Microorganisms (GCM) 10K type strain sequencing project: providing services to taxonomists for standard genome sequencing and annotation.</title>
        <authorList>
            <consortium name="The Broad Institute Genomics Platform"/>
            <consortium name="The Broad Institute Genome Sequencing Center for Infectious Disease"/>
            <person name="Wu L."/>
            <person name="Ma J."/>
        </authorList>
    </citation>
    <scope>NUCLEOTIDE SEQUENCE [LARGE SCALE GENOMIC DNA]</scope>
    <source>
        <strain evidence="2 3">JCM 16211</strain>
    </source>
</reference>
<gene>
    <name evidence="2" type="ORF">GCM10009123_19390</name>
</gene>
<accession>A0ABN0T4F5</accession>
<dbReference type="CDD" id="cd00757">
    <property type="entry name" value="ThiF_MoeB_HesA_family"/>
    <property type="match status" value="1"/>
</dbReference>
<evidence type="ECO:0000313" key="2">
    <source>
        <dbReference type="EMBL" id="GAA0212256.1"/>
    </source>
</evidence>
<dbReference type="InterPro" id="IPR045886">
    <property type="entry name" value="ThiF/MoeB/HesA"/>
</dbReference>
<keyword evidence="3" id="KW-1185">Reference proteome</keyword>
<dbReference type="RefSeq" id="WP_343989694.1">
    <property type="nucleotide sequence ID" value="NZ_BAAAFM010000008.1"/>
</dbReference>
<dbReference type="PANTHER" id="PTHR10953">
    <property type="entry name" value="UBIQUITIN-ACTIVATING ENZYME E1"/>
    <property type="match status" value="1"/>
</dbReference>
<feature type="domain" description="THIF-type NAD/FAD binding fold" evidence="1">
    <location>
        <begin position="10"/>
        <end position="245"/>
    </location>
</feature>
<evidence type="ECO:0000313" key="3">
    <source>
        <dbReference type="Proteomes" id="UP001501221"/>
    </source>
</evidence>
<comment type="caution">
    <text evidence="2">The sequence shown here is derived from an EMBL/GenBank/DDBJ whole genome shotgun (WGS) entry which is preliminary data.</text>
</comment>
<dbReference type="PANTHER" id="PTHR10953:SF102">
    <property type="entry name" value="ADENYLYLTRANSFERASE AND SULFURTRANSFERASE MOCS3"/>
    <property type="match status" value="1"/>
</dbReference>
<sequence>MLTQEELLQYSRHIILPEIDLEGQERIKNSHVLIIGAGGLGSPAAMYLAAAGVGRLTLVDDDHVERSNLQRQIIHRIGALKLPKVVSAKESLNNINPNVDIRAIEARASLELLDELLCTESFNAVLDCTDNFETRFIINKASVRTKTPLISATAVAFSGQLAVFNLAPEHACYQCLYSNNDLPEGDCSAQGILSPVVGTMGALQATEALKIILELNDQSSSFMVNYRSLHSEFKTYKVTKDPKCVVCS</sequence>
<dbReference type="NCBIfam" id="NF004281">
    <property type="entry name" value="PRK05690.1"/>
    <property type="match status" value="1"/>
</dbReference>
<dbReference type="Gene3D" id="3.40.50.720">
    <property type="entry name" value="NAD(P)-binding Rossmann-like Domain"/>
    <property type="match status" value="1"/>
</dbReference>
<protein>
    <submittedName>
        <fullName evidence="2">HesA/MoeB/ThiF family protein</fullName>
    </submittedName>
</protein>